<evidence type="ECO:0000256" key="10">
    <source>
        <dbReference type="ARBA" id="ARBA00038489"/>
    </source>
</evidence>
<keyword evidence="6" id="KW-0560">Oxidoreductase</keyword>
<dbReference type="InterPro" id="IPR050924">
    <property type="entry name" value="Peroxiredoxin_BCP/PrxQ"/>
</dbReference>
<proteinExistence type="inferred from homology"/>
<feature type="domain" description="Thioredoxin" evidence="13">
    <location>
        <begin position="4"/>
        <end position="153"/>
    </location>
</feature>
<evidence type="ECO:0000256" key="1">
    <source>
        <dbReference type="ARBA" id="ARBA00003330"/>
    </source>
</evidence>
<evidence type="ECO:0000256" key="3">
    <source>
        <dbReference type="ARBA" id="ARBA00013017"/>
    </source>
</evidence>
<evidence type="ECO:0000256" key="11">
    <source>
        <dbReference type="ARBA" id="ARBA00041373"/>
    </source>
</evidence>
<dbReference type="InterPro" id="IPR000866">
    <property type="entry name" value="AhpC/TSA"/>
</dbReference>
<keyword evidence="8" id="KW-0676">Redox-active center</keyword>
<keyword evidence="4" id="KW-0575">Peroxidase</keyword>
<protein>
    <recommendedName>
        <fullName evidence="3">thioredoxin-dependent peroxiredoxin</fullName>
        <ecNumber evidence="3">1.11.1.24</ecNumber>
    </recommendedName>
    <alternativeName>
        <fullName evidence="11">Bacterioferritin comigratory protein</fullName>
    </alternativeName>
    <alternativeName>
        <fullName evidence="9">Thioredoxin peroxidase</fullName>
    </alternativeName>
</protein>
<dbReference type="InterPro" id="IPR036249">
    <property type="entry name" value="Thioredoxin-like_sf"/>
</dbReference>
<evidence type="ECO:0000256" key="12">
    <source>
        <dbReference type="ARBA" id="ARBA00049091"/>
    </source>
</evidence>
<evidence type="ECO:0000259" key="13">
    <source>
        <dbReference type="PROSITE" id="PS51352"/>
    </source>
</evidence>
<evidence type="ECO:0000256" key="2">
    <source>
        <dbReference type="ARBA" id="ARBA00011245"/>
    </source>
</evidence>
<dbReference type="Gene3D" id="3.40.30.10">
    <property type="entry name" value="Glutaredoxin"/>
    <property type="match status" value="1"/>
</dbReference>
<evidence type="ECO:0000313" key="15">
    <source>
        <dbReference type="Proteomes" id="UP001500556"/>
    </source>
</evidence>
<evidence type="ECO:0000256" key="8">
    <source>
        <dbReference type="ARBA" id="ARBA00023284"/>
    </source>
</evidence>
<dbReference type="PANTHER" id="PTHR42801:SF8">
    <property type="entry name" value="PEROXIREDOXIN RV1608C-RELATED"/>
    <property type="match status" value="1"/>
</dbReference>
<dbReference type="EMBL" id="BAABLO010000012">
    <property type="protein sequence ID" value="GAA4730388.1"/>
    <property type="molecule type" value="Genomic_DNA"/>
</dbReference>
<keyword evidence="7" id="KW-1015">Disulfide bond</keyword>
<comment type="caution">
    <text evidence="14">The sequence shown here is derived from an EMBL/GenBank/DDBJ whole genome shotgun (WGS) entry which is preliminary data.</text>
</comment>
<sequence>MKSLRPGDLAPEFALPDQTGCMRSLTALLEEGSVVLFFYPAALSAGCTKEACHFRDLRAELAAVGAQPVGISMDSVEAQARFDGKESLGMPLLSDADGAVATAYGVRRKYLTPVKRATFVIAPDRRITEVVQSEWSMDRHADAALKALGAPVAR</sequence>
<dbReference type="Pfam" id="PF00578">
    <property type="entry name" value="AhpC-TSA"/>
    <property type="match status" value="1"/>
</dbReference>
<reference evidence="15" key="1">
    <citation type="journal article" date="2019" name="Int. J. Syst. Evol. Microbiol.">
        <title>The Global Catalogue of Microorganisms (GCM) 10K type strain sequencing project: providing services to taxonomists for standard genome sequencing and annotation.</title>
        <authorList>
            <consortium name="The Broad Institute Genomics Platform"/>
            <consortium name="The Broad Institute Genome Sequencing Center for Infectious Disease"/>
            <person name="Wu L."/>
            <person name="Ma J."/>
        </authorList>
    </citation>
    <scope>NUCLEOTIDE SEQUENCE [LARGE SCALE GENOMIC DNA]</scope>
    <source>
        <strain evidence="15">JCM 18961</strain>
    </source>
</reference>
<dbReference type="Proteomes" id="UP001500556">
    <property type="component" value="Unassembled WGS sequence"/>
</dbReference>
<evidence type="ECO:0000256" key="6">
    <source>
        <dbReference type="ARBA" id="ARBA00023002"/>
    </source>
</evidence>
<dbReference type="PIRSF" id="PIRSF000239">
    <property type="entry name" value="AHPC"/>
    <property type="match status" value="1"/>
</dbReference>
<comment type="function">
    <text evidence="1">Thiol-specific peroxidase that catalyzes the reduction of hydrogen peroxide and organic hydroperoxides to water and alcohols, respectively. Plays a role in cell protection against oxidative stress by detoxifying peroxides and as sensor of hydrogen peroxide-mediated signaling events.</text>
</comment>
<evidence type="ECO:0000256" key="7">
    <source>
        <dbReference type="ARBA" id="ARBA00023157"/>
    </source>
</evidence>
<comment type="subunit">
    <text evidence="2">Monomer.</text>
</comment>
<comment type="similarity">
    <text evidence="10">Belongs to the peroxiredoxin family. BCP/PrxQ subfamily.</text>
</comment>
<organism evidence="14 15">
    <name type="scientific">Pedococcus ginsenosidimutans</name>
    <dbReference type="NCBI Taxonomy" id="490570"/>
    <lineage>
        <taxon>Bacteria</taxon>
        <taxon>Bacillati</taxon>
        <taxon>Actinomycetota</taxon>
        <taxon>Actinomycetes</taxon>
        <taxon>Micrococcales</taxon>
        <taxon>Intrasporangiaceae</taxon>
        <taxon>Pedococcus</taxon>
    </lineage>
</organism>
<dbReference type="RefSeq" id="WP_345504827.1">
    <property type="nucleotide sequence ID" value="NZ_BAABLO010000012.1"/>
</dbReference>
<evidence type="ECO:0000256" key="4">
    <source>
        <dbReference type="ARBA" id="ARBA00022559"/>
    </source>
</evidence>
<dbReference type="PROSITE" id="PS51352">
    <property type="entry name" value="THIOREDOXIN_2"/>
    <property type="match status" value="1"/>
</dbReference>
<name>A0ABP8YKI1_9MICO</name>
<evidence type="ECO:0000256" key="9">
    <source>
        <dbReference type="ARBA" id="ARBA00032824"/>
    </source>
</evidence>
<gene>
    <name evidence="14" type="ORF">GCM10025782_31810</name>
</gene>
<keyword evidence="15" id="KW-1185">Reference proteome</keyword>
<dbReference type="CDD" id="cd03017">
    <property type="entry name" value="PRX_BCP"/>
    <property type="match status" value="1"/>
</dbReference>
<keyword evidence="5" id="KW-0049">Antioxidant</keyword>
<evidence type="ECO:0000256" key="5">
    <source>
        <dbReference type="ARBA" id="ARBA00022862"/>
    </source>
</evidence>
<evidence type="ECO:0000313" key="14">
    <source>
        <dbReference type="EMBL" id="GAA4730388.1"/>
    </source>
</evidence>
<accession>A0ABP8YKI1</accession>
<dbReference type="InterPro" id="IPR013766">
    <property type="entry name" value="Thioredoxin_domain"/>
</dbReference>
<dbReference type="PANTHER" id="PTHR42801">
    <property type="entry name" value="THIOREDOXIN-DEPENDENT PEROXIDE REDUCTASE"/>
    <property type="match status" value="1"/>
</dbReference>
<comment type="catalytic activity">
    <reaction evidence="12">
        <text>a hydroperoxide + [thioredoxin]-dithiol = an alcohol + [thioredoxin]-disulfide + H2O</text>
        <dbReference type="Rhea" id="RHEA:62620"/>
        <dbReference type="Rhea" id="RHEA-COMP:10698"/>
        <dbReference type="Rhea" id="RHEA-COMP:10700"/>
        <dbReference type="ChEBI" id="CHEBI:15377"/>
        <dbReference type="ChEBI" id="CHEBI:29950"/>
        <dbReference type="ChEBI" id="CHEBI:30879"/>
        <dbReference type="ChEBI" id="CHEBI:35924"/>
        <dbReference type="ChEBI" id="CHEBI:50058"/>
        <dbReference type="EC" id="1.11.1.24"/>
    </reaction>
</comment>
<dbReference type="InterPro" id="IPR024706">
    <property type="entry name" value="Peroxiredoxin_AhpC-typ"/>
</dbReference>
<dbReference type="SUPFAM" id="SSF52833">
    <property type="entry name" value="Thioredoxin-like"/>
    <property type="match status" value="1"/>
</dbReference>
<dbReference type="EC" id="1.11.1.24" evidence="3"/>